<dbReference type="Gene3D" id="3.30.70.890">
    <property type="entry name" value="GHMP kinase, C-terminal domain"/>
    <property type="match status" value="1"/>
</dbReference>
<feature type="binding site" evidence="10">
    <location>
        <begin position="105"/>
        <end position="115"/>
    </location>
    <ligand>
        <name>ATP</name>
        <dbReference type="ChEBI" id="CHEBI:30616"/>
    </ligand>
</feature>
<evidence type="ECO:0000256" key="3">
    <source>
        <dbReference type="ARBA" id="ARBA00017473"/>
    </source>
</evidence>
<comment type="pathway">
    <text evidence="10">Isoprenoid biosynthesis; isopentenyl diphosphate biosynthesis via DXP pathway; isopentenyl diphosphate from 1-deoxy-D-xylulose 5-phosphate: step 3/6.</text>
</comment>
<sequence>MNTQANSLTPAHWPSRFPSPAKLNLFLYINGRLPNGYHELQTLFQFIDICDWLTITPRTDNEIHITPEIADLPVEQNLIYRAAKLLQQHCQCPLGADIQLEKNLPMGGGIGGGSSNAATALLVLNELWQCGLTLEQLSALGLQLGADVPIFIHGHAAFAEGVGEKLQHCNPPEKYYLLLKPDAFVSTPAVFKHPELPRTTPKRALEELLQTNFANDCEKVVCLTYPAVEKALQWLLQYAPARLTGTGACVFAEFADESSAQAVFRQKPADWQGFVARGMNVSPLHSLLARYRAETAPNKPIFS</sequence>
<dbReference type="UniPathway" id="UPA00056">
    <property type="reaction ID" value="UER00094"/>
</dbReference>
<accession>A0A377IZY0</accession>
<feature type="active site" evidence="10">
    <location>
        <position position="147"/>
    </location>
</feature>
<evidence type="ECO:0000256" key="5">
    <source>
        <dbReference type="ARBA" id="ARBA00022741"/>
    </source>
</evidence>
<evidence type="ECO:0000256" key="8">
    <source>
        <dbReference type="ARBA" id="ARBA00023229"/>
    </source>
</evidence>
<dbReference type="GO" id="GO:0050515">
    <property type="term" value="F:4-(cytidine 5'-diphospho)-2-C-methyl-D-erythritol kinase activity"/>
    <property type="evidence" value="ECO:0007669"/>
    <property type="project" value="UniProtKB-UniRule"/>
</dbReference>
<dbReference type="EMBL" id="UGHS01000004">
    <property type="protein sequence ID" value="STO93723.1"/>
    <property type="molecule type" value="Genomic_DNA"/>
</dbReference>
<dbReference type="InterPro" id="IPR020568">
    <property type="entry name" value="Ribosomal_Su5_D2-typ_SF"/>
</dbReference>
<organism evidence="13 14">
    <name type="scientific">Haemophilus pittmaniae</name>
    <dbReference type="NCBI Taxonomy" id="249188"/>
    <lineage>
        <taxon>Bacteria</taxon>
        <taxon>Pseudomonadati</taxon>
        <taxon>Pseudomonadota</taxon>
        <taxon>Gammaproteobacteria</taxon>
        <taxon>Pasteurellales</taxon>
        <taxon>Pasteurellaceae</taxon>
        <taxon>Haemophilus</taxon>
    </lineage>
</organism>
<dbReference type="InterPro" id="IPR014721">
    <property type="entry name" value="Ribsml_uS5_D2-typ_fold_subgr"/>
</dbReference>
<evidence type="ECO:0000313" key="13">
    <source>
        <dbReference type="EMBL" id="STO93723.1"/>
    </source>
</evidence>
<dbReference type="PANTHER" id="PTHR43527">
    <property type="entry name" value="4-DIPHOSPHOCYTIDYL-2-C-METHYL-D-ERYTHRITOL KINASE, CHLOROPLASTIC"/>
    <property type="match status" value="1"/>
</dbReference>
<dbReference type="NCBIfam" id="TIGR00154">
    <property type="entry name" value="ispE"/>
    <property type="match status" value="1"/>
</dbReference>
<protein>
    <recommendedName>
        <fullName evidence="3 10">4-diphosphocytidyl-2-C-methyl-D-erythritol kinase</fullName>
        <shortName evidence="10">CMK</shortName>
        <ecNumber evidence="2 10">2.7.1.148</ecNumber>
    </recommendedName>
    <alternativeName>
        <fullName evidence="9 10">4-(cytidine-5'-diphospho)-2-C-methyl-D-erythritol kinase</fullName>
    </alternativeName>
</protein>
<evidence type="ECO:0000259" key="11">
    <source>
        <dbReference type="Pfam" id="PF00288"/>
    </source>
</evidence>
<dbReference type="GO" id="GO:0016114">
    <property type="term" value="P:terpenoid biosynthetic process"/>
    <property type="evidence" value="ECO:0007669"/>
    <property type="project" value="UniProtKB-UniRule"/>
</dbReference>
<dbReference type="Pfam" id="PF08544">
    <property type="entry name" value="GHMP_kinases_C"/>
    <property type="match status" value="1"/>
</dbReference>
<dbReference type="InterPro" id="IPR036554">
    <property type="entry name" value="GHMP_kinase_C_sf"/>
</dbReference>
<evidence type="ECO:0000256" key="7">
    <source>
        <dbReference type="ARBA" id="ARBA00022840"/>
    </source>
</evidence>
<dbReference type="Proteomes" id="UP000255264">
    <property type="component" value="Unassembled WGS sequence"/>
</dbReference>
<dbReference type="SUPFAM" id="SSF55060">
    <property type="entry name" value="GHMP Kinase, C-terminal domain"/>
    <property type="match status" value="1"/>
</dbReference>
<feature type="active site" evidence="10">
    <location>
        <position position="22"/>
    </location>
</feature>
<dbReference type="EC" id="2.7.1.148" evidence="2 10"/>
<comment type="catalytic activity">
    <reaction evidence="10">
        <text>4-CDP-2-C-methyl-D-erythritol + ATP = 4-CDP-2-C-methyl-D-erythritol 2-phosphate + ADP + H(+)</text>
        <dbReference type="Rhea" id="RHEA:18437"/>
        <dbReference type="ChEBI" id="CHEBI:15378"/>
        <dbReference type="ChEBI" id="CHEBI:30616"/>
        <dbReference type="ChEBI" id="CHEBI:57823"/>
        <dbReference type="ChEBI" id="CHEBI:57919"/>
        <dbReference type="ChEBI" id="CHEBI:456216"/>
        <dbReference type="EC" id="2.7.1.148"/>
    </reaction>
</comment>
<proteinExistence type="inferred from homology"/>
<dbReference type="InterPro" id="IPR006204">
    <property type="entry name" value="GHMP_kinase_N_dom"/>
</dbReference>
<keyword evidence="7 10" id="KW-0067">ATP-binding</keyword>
<evidence type="ECO:0000256" key="9">
    <source>
        <dbReference type="ARBA" id="ARBA00032554"/>
    </source>
</evidence>
<dbReference type="Gene3D" id="3.30.230.10">
    <property type="match status" value="1"/>
</dbReference>
<comment type="function">
    <text evidence="10">Catalyzes the phosphorylation of the position 2 hydroxy group of 4-diphosphocytidyl-2C-methyl-D-erythritol.</text>
</comment>
<dbReference type="SUPFAM" id="SSF54211">
    <property type="entry name" value="Ribosomal protein S5 domain 2-like"/>
    <property type="match status" value="1"/>
</dbReference>
<name>A0A377IZY0_9PAST</name>
<evidence type="ECO:0000256" key="2">
    <source>
        <dbReference type="ARBA" id="ARBA00012052"/>
    </source>
</evidence>
<dbReference type="GO" id="GO:0019288">
    <property type="term" value="P:isopentenyl diphosphate biosynthetic process, methylerythritol 4-phosphate pathway"/>
    <property type="evidence" value="ECO:0007669"/>
    <property type="project" value="UniProtKB-UniRule"/>
</dbReference>
<evidence type="ECO:0000256" key="10">
    <source>
        <dbReference type="HAMAP-Rule" id="MF_00061"/>
    </source>
</evidence>
<keyword evidence="6 10" id="KW-0418">Kinase</keyword>
<evidence type="ECO:0000259" key="12">
    <source>
        <dbReference type="Pfam" id="PF08544"/>
    </source>
</evidence>
<feature type="domain" description="GHMP kinase N-terminal" evidence="11">
    <location>
        <begin position="77"/>
        <end position="154"/>
    </location>
</feature>
<feature type="domain" description="GHMP kinase C-terminal" evidence="12">
    <location>
        <begin position="204"/>
        <end position="266"/>
    </location>
</feature>
<dbReference type="FunFam" id="3.30.230.10:FF:000022">
    <property type="entry name" value="4-diphosphocytidyl-2-C-methyl-D-erythritol kinase"/>
    <property type="match status" value="1"/>
</dbReference>
<evidence type="ECO:0000256" key="6">
    <source>
        <dbReference type="ARBA" id="ARBA00022777"/>
    </source>
</evidence>
<keyword evidence="14" id="KW-1185">Reference proteome</keyword>
<dbReference type="RefSeq" id="WP_115003362.1">
    <property type="nucleotide sequence ID" value="NZ_UGHS01000004.1"/>
</dbReference>
<reference evidence="13 14" key="1">
    <citation type="submission" date="2018-06" db="EMBL/GenBank/DDBJ databases">
        <authorList>
            <consortium name="Pathogen Informatics"/>
            <person name="Doyle S."/>
        </authorList>
    </citation>
    <scope>NUCLEOTIDE SEQUENCE [LARGE SCALE GENOMIC DNA]</scope>
    <source>
        <strain evidence="13 14">NCTC13335</strain>
    </source>
</reference>
<dbReference type="HAMAP" id="MF_00061">
    <property type="entry name" value="IspE"/>
    <property type="match status" value="1"/>
</dbReference>
<dbReference type="AlphaFoldDB" id="A0A377IZY0"/>
<dbReference type="Pfam" id="PF00288">
    <property type="entry name" value="GHMP_kinases_N"/>
    <property type="match status" value="1"/>
</dbReference>
<dbReference type="InterPro" id="IPR013750">
    <property type="entry name" value="GHMP_kinase_C_dom"/>
</dbReference>
<keyword evidence="5 10" id="KW-0547">Nucleotide-binding</keyword>
<dbReference type="OrthoDB" id="9809438at2"/>
<evidence type="ECO:0000313" key="14">
    <source>
        <dbReference type="Proteomes" id="UP000255264"/>
    </source>
</evidence>
<dbReference type="InterPro" id="IPR004424">
    <property type="entry name" value="IspE"/>
</dbReference>
<evidence type="ECO:0000256" key="4">
    <source>
        <dbReference type="ARBA" id="ARBA00022679"/>
    </source>
</evidence>
<keyword evidence="4 10" id="KW-0808">Transferase</keyword>
<keyword evidence="8 10" id="KW-0414">Isoprene biosynthesis</keyword>
<dbReference type="PIRSF" id="PIRSF010376">
    <property type="entry name" value="IspE"/>
    <property type="match status" value="1"/>
</dbReference>
<gene>
    <name evidence="10 13" type="primary">ispE</name>
    <name evidence="13" type="ORF">NCTC13335_01620</name>
</gene>
<dbReference type="GO" id="GO:0005524">
    <property type="term" value="F:ATP binding"/>
    <property type="evidence" value="ECO:0007669"/>
    <property type="project" value="UniProtKB-UniRule"/>
</dbReference>
<comment type="similarity">
    <text evidence="1 10">Belongs to the GHMP kinase family. IspE subfamily.</text>
</comment>
<evidence type="ECO:0000256" key="1">
    <source>
        <dbReference type="ARBA" id="ARBA00009684"/>
    </source>
</evidence>
<dbReference type="PANTHER" id="PTHR43527:SF2">
    <property type="entry name" value="4-DIPHOSPHOCYTIDYL-2-C-METHYL-D-ERYTHRITOL KINASE, CHLOROPLASTIC"/>
    <property type="match status" value="1"/>
</dbReference>